<keyword evidence="2" id="KW-1185">Reference proteome</keyword>
<proteinExistence type="predicted"/>
<evidence type="ECO:0000313" key="2">
    <source>
        <dbReference type="Proteomes" id="UP000192569"/>
    </source>
</evidence>
<evidence type="ECO:0000313" key="1">
    <source>
        <dbReference type="EMBL" id="SMB95970.1"/>
    </source>
</evidence>
<dbReference type="OrthoDB" id="1725951at2"/>
<reference evidence="1 2" key="1">
    <citation type="submission" date="2017-04" db="EMBL/GenBank/DDBJ databases">
        <authorList>
            <person name="Afonso C.L."/>
            <person name="Miller P.J."/>
            <person name="Scott M.A."/>
            <person name="Spackman E."/>
            <person name="Goraichik I."/>
            <person name="Dimitrov K.M."/>
            <person name="Suarez D.L."/>
            <person name="Swayne D.E."/>
        </authorList>
    </citation>
    <scope>NUCLEOTIDE SEQUENCE [LARGE SCALE GENOMIC DNA]</scope>
    <source>
        <strain evidence="1 2">ToBE</strain>
    </source>
</reference>
<gene>
    <name evidence="1" type="ORF">SAMN00808754_1369</name>
</gene>
<sequence>MIINIDKLKELHSAGLNDGEIADQLGVKRTTVSMARKRLGLPANRKVGQHGSVGTRSGEEEEAIAFSLREQHVLAVRELSGPRVRVGNGDLLKWASNAYALDISHIEYIYSLDEKSRPADIPEKIPAVISTIEAVSYGFKKGKGGGKRALVYNVDTE</sequence>
<dbReference type="AlphaFoldDB" id="A0A1W1VRX6"/>
<dbReference type="EMBL" id="LT838272">
    <property type="protein sequence ID" value="SMB95970.1"/>
    <property type="molecule type" value="Genomic_DNA"/>
</dbReference>
<dbReference type="Gene3D" id="1.10.10.60">
    <property type="entry name" value="Homeodomain-like"/>
    <property type="match status" value="1"/>
</dbReference>
<name>A0A1W1VRX6_9FIRM</name>
<protein>
    <submittedName>
        <fullName evidence="1">GcrA cell cycle regulator</fullName>
    </submittedName>
</protein>
<dbReference type="Proteomes" id="UP000192569">
    <property type="component" value="Chromosome I"/>
</dbReference>
<organism evidence="1 2">
    <name type="scientific">Thermanaeromonas toyohensis ToBE</name>
    <dbReference type="NCBI Taxonomy" id="698762"/>
    <lineage>
        <taxon>Bacteria</taxon>
        <taxon>Bacillati</taxon>
        <taxon>Bacillota</taxon>
        <taxon>Clostridia</taxon>
        <taxon>Neomoorellales</taxon>
        <taxon>Neomoorellaceae</taxon>
        <taxon>Thermanaeromonas</taxon>
    </lineage>
</organism>
<accession>A0A1W1VRX6</accession>
<dbReference type="RefSeq" id="WP_084664992.1">
    <property type="nucleotide sequence ID" value="NZ_LT838272.1"/>
</dbReference>